<evidence type="ECO:0000256" key="5">
    <source>
        <dbReference type="SAM" id="Coils"/>
    </source>
</evidence>
<accession>A0ABM1VXG2</accession>
<protein>
    <submittedName>
        <fullName evidence="8">Golgin subfamily A member 3</fullName>
    </submittedName>
</protein>
<feature type="coiled-coil region" evidence="5">
    <location>
        <begin position="869"/>
        <end position="980"/>
    </location>
</feature>
<dbReference type="InterPro" id="IPR051841">
    <property type="entry name" value="MT-Golgi_org_protein"/>
</dbReference>
<sequence length="1683" mass="187712">MEPFDLTFHQVTSDDDLKDPSKFDSFSNVINYDTSFDSSGVSLPLSCYNTDTAQYTWKDYTYSAASGIQTTSGGVPTGNSFQHQSVWCDTSQGSPPHRTFLIHPDGFLGDSLSAERESSSVPVTTAQQQLKILAQISANTSAVGKKGKRIQKFVARTVTSPSTPIPPPPSTMSQQARSTPNSQTLSSPPSLGSSQKAAEPSAEDNSFETVAEALKLQWSVIGNKSLAPAPPDVVAQIVAQAEQKIKTGDSSPLPGNYTPTASPTLFTCDKPTILASPEPSPVLQPVPIALQEIHRDDCQRELMRVIPTEITTEKPSSGTWFSAAGKSLEKDTSSKGSIESPVHRSRTTGSTPTTPLSPFAEKQPWIGDMLSSPRGGPSLAAGEVLSATATGVKTVENWDTVSEASYSSEMEMEKYLQAPLSAAGLTNYQLESEEFLRSLPPIKPINLDAYAPLPPLLPPQPMKTKEKKQKSAALTTSNVRKKVVEGQQAQNGLANKFSAFTSGQSTPGNFPQHPITSTPQLSSTVSTPSGSSLSDRVVQRDSDITSIPKDSSRDLFFSPHLSPISEDSPVFATPEQSTLFHSASGSTPMPSSGSYDKKQFDEILRQKAKLQGQLEILTEESQSMLQERAELQAQLTALKAKLSTAQGAEAGAGGDNNLRKEVENLRTSRQLLEQTILDANRLLSEKAEEIRALQDELQAAQDTANKLQVRSQEMRDDMRAKDMNVQALKNKIAELYVEVQTSIQAKMEAETEARTSRNDLVSLVKAKEWYQEQLQLAHEVRSKLQRELTVLQGQSVSHGTIVERLKTDSGRLRQQLSDMQQRALRDKEGLARHLEAIQSDMMEREAAFLEIQRERKMYEDTFNTQVLTVEEEKSRMASLQQATNDLEAQLDRASGEAKKRHEELISMETGQMETMKRLAVAEESLVEKEKSLQEMEQRLIQMESQLQAVMSDLTKKDNEILSLKEEKASTEIALRSALQEKASVDRALEVLKTDMGKVEISFKQMKQELGVRVTELEQMRVSKEHLQEELDRSQHELDIKSRSVDAMTRSADGQSATQHQLEGEKARLEGEKNELRLRVQVVQQELNEKTQAVAEATLTVEKLTVRVSELEAMVAKAKDSVPVDKIKIYEGEIEDLRLRIKVLEETEREEANSLDLEREQMHTEIARLKRELLDRQKAYDENVDVLDKKLKELTVDKQQLETELGIARRSQELSQLEERDSFAEEIQNLATELKRERDEKYDLEQQLLTLQAQKVAEVETLQQRLTTQMAELDALNAQRNLLVEANADNQRLELELEKEKGRVMGLSQKNAKLKEHSHQVESALAQRESALADLRCTVEDSGRHLEERDAKFLDRISGLETAVEKEVEVQRELRKQMGTKIMENKRVKKQNEGIREELEQLKKDLSASQQAATLAMADLETANQMSQMHLTEARESSAQARALEGELERVKRDLSDNLARQPVLLEQIQNLEWQCNQKSKEVKAAQEQIQIAESRAQEEVEAMKISLQTKQTEVESLLGELSSLRQEKAQQRSQVNELRGALKASVQHHKLTKRLNENGSIDKSVQANIERKVVIPPLPFDLASVEQLIQDTKVTPLDSKPLDQLSSCLTSLRAEISGLQKQMDIHTTAVHTSNQSWRTVQSDVDDLNEVMRTIANTIIAANSTRTITMATAVDREQAEILHV</sequence>
<organism evidence="7 8">
    <name type="scientific">Aplysia californica</name>
    <name type="common">California sea hare</name>
    <dbReference type="NCBI Taxonomy" id="6500"/>
    <lineage>
        <taxon>Eukaryota</taxon>
        <taxon>Metazoa</taxon>
        <taxon>Spiralia</taxon>
        <taxon>Lophotrochozoa</taxon>
        <taxon>Mollusca</taxon>
        <taxon>Gastropoda</taxon>
        <taxon>Heterobranchia</taxon>
        <taxon>Euthyneura</taxon>
        <taxon>Tectipleura</taxon>
        <taxon>Aplysiida</taxon>
        <taxon>Aplysioidea</taxon>
        <taxon>Aplysiidae</taxon>
        <taxon>Aplysia</taxon>
    </lineage>
</organism>
<comment type="subcellular location">
    <subcellularLocation>
        <location evidence="1">Cytoplasm</location>
    </subcellularLocation>
</comment>
<feature type="region of interest" description="Disordered" evidence="6">
    <location>
        <begin position="313"/>
        <end position="358"/>
    </location>
</feature>
<keyword evidence="7" id="KW-1185">Reference proteome</keyword>
<dbReference type="Proteomes" id="UP000694888">
    <property type="component" value="Unplaced"/>
</dbReference>
<dbReference type="PANTHER" id="PTHR18902:SF31">
    <property type="entry name" value="PERICENTRIN_AKAP-450 CENTROSOMAL TARGETING DOMAIN-CONTAINING PROTEIN"/>
    <property type="match status" value="1"/>
</dbReference>
<keyword evidence="4 5" id="KW-0175">Coiled coil</keyword>
<evidence type="ECO:0000256" key="6">
    <source>
        <dbReference type="SAM" id="MobiDB-lite"/>
    </source>
</evidence>
<reference evidence="8" key="1">
    <citation type="submission" date="2025-08" db="UniProtKB">
        <authorList>
            <consortium name="RefSeq"/>
        </authorList>
    </citation>
    <scope>IDENTIFICATION</scope>
</reference>
<keyword evidence="2" id="KW-0963">Cytoplasm</keyword>
<gene>
    <name evidence="8" type="primary">LOC101846517</name>
</gene>
<dbReference type="GeneID" id="101846517"/>
<dbReference type="RefSeq" id="XP_035827105.1">
    <property type="nucleotide sequence ID" value="XM_035971212.1"/>
</dbReference>
<feature type="compositionally biased region" description="Low complexity" evidence="6">
    <location>
        <begin position="521"/>
        <end position="534"/>
    </location>
</feature>
<feature type="coiled-coil region" evidence="5">
    <location>
        <begin position="600"/>
        <end position="717"/>
    </location>
</feature>
<feature type="region of interest" description="Disordered" evidence="6">
    <location>
        <begin position="155"/>
        <end position="206"/>
    </location>
</feature>
<feature type="compositionally biased region" description="Polar residues" evidence="6">
    <location>
        <begin position="498"/>
        <end position="520"/>
    </location>
</feature>
<evidence type="ECO:0000256" key="3">
    <source>
        <dbReference type="ARBA" id="ARBA00022553"/>
    </source>
</evidence>
<proteinExistence type="predicted"/>
<feature type="coiled-coil region" evidence="5">
    <location>
        <begin position="1384"/>
        <end position="1541"/>
    </location>
</feature>
<keyword evidence="3" id="KW-0597">Phosphoprotein</keyword>
<feature type="region of interest" description="Disordered" evidence="6">
    <location>
        <begin position="456"/>
        <end position="481"/>
    </location>
</feature>
<feature type="compositionally biased region" description="Polar residues" evidence="6">
    <location>
        <begin position="174"/>
        <end position="196"/>
    </location>
</feature>
<evidence type="ECO:0000313" key="8">
    <source>
        <dbReference type="RefSeq" id="XP_035827105.1"/>
    </source>
</evidence>
<feature type="region of interest" description="Disordered" evidence="6">
    <location>
        <begin position="498"/>
        <end position="560"/>
    </location>
</feature>
<evidence type="ECO:0000313" key="7">
    <source>
        <dbReference type="Proteomes" id="UP000694888"/>
    </source>
</evidence>
<dbReference type="PANTHER" id="PTHR18902">
    <property type="entry name" value="NUCLEAR MITOTIC APPARATUS PROTEIN 1-RELATED"/>
    <property type="match status" value="1"/>
</dbReference>
<evidence type="ECO:0000256" key="4">
    <source>
        <dbReference type="ARBA" id="ARBA00023054"/>
    </source>
</evidence>
<evidence type="ECO:0000256" key="2">
    <source>
        <dbReference type="ARBA" id="ARBA00022490"/>
    </source>
</evidence>
<evidence type="ECO:0000256" key="1">
    <source>
        <dbReference type="ARBA" id="ARBA00004496"/>
    </source>
</evidence>
<feature type="compositionally biased region" description="Low complexity" evidence="6">
    <location>
        <begin position="347"/>
        <end position="358"/>
    </location>
</feature>
<name>A0ABM1VXG2_APLCA</name>
<feature type="compositionally biased region" description="Polar residues" evidence="6">
    <location>
        <begin position="1051"/>
        <end position="1060"/>
    </location>
</feature>
<feature type="region of interest" description="Disordered" evidence="6">
    <location>
        <begin position="1045"/>
        <end position="1069"/>
    </location>
</feature>